<gene>
    <name evidence="14" type="ORF">CCAX7_005200</name>
</gene>
<keyword evidence="7 13" id="KW-0819">tRNA processing</keyword>
<dbReference type="KEGG" id="ccot:CCAX7_005200"/>
<comment type="catalytic activity">
    <reaction evidence="12 13">
        <text>L-threonine + hydrogencarbonate + ATP = L-threonylcarbamoyladenylate + diphosphate + H2O</text>
        <dbReference type="Rhea" id="RHEA:36407"/>
        <dbReference type="ChEBI" id="CHEBI:15377"/>
        <dbReference type="ChEBI" id="CHEBI:17544"/>
        <dbReference type="ChEBI" id="CHEBI:30616"/>
        <dbReference type="ChEBI" id="CHEBI:33019"/>
        <dbReference type="ChEBI" id="CHEBI:57926"/>
        <dbReference type="ChEBI" id="CHEBI:73682"/>
        <dbReference type="EC" id="2.7.7.87"/>
    </reaction>
</comment>
<dbReference type="GO" id="GO:0005524">
    <property type="term" value="F:ATP binding"/>
    <property type="evidence" value="ECO:0007669"/>
    <property type="project" value="UniProtKB-UniRule"/>
</dbReference>
<keyword evidence="15" id="KW-1185">Reference proteome</keyword>
<evidence type="ECO:0000256" key="3">
    <source>
        <dbReference type="ARBA" id="ARBA00012584"/>
    </source>
</evidence>
<dbReference type="GO" id="GO:0005737">
    <property type="term" value="C:cytoplasm"/>
    <property type="evidence" value="ECO:0007669"/>
    <property type="project" value="UniProtKB-SubCell"/>
</dbReference>
<keyword evidence="8 13" id="KW-0548">Nucleotidyltransferase</keyword>
<evidence type="ECO:0000313" key="14">
    <source>
        <dbReference type="EMBL" id="BDI28469.1"/>
    </source>
</evidence>
<dbReference type="GO" id="GO:0000049">
    <property type="term" value="F:tRNA binding"/>
    <property type="evidence" value="ECO:0007669"/>
    <property type="project" value="TreeGrafter"/>
</dbReference>
<dbReference type="SUPFAM" id="SSF55821">
    <property type="entry name" value="YrdC/RibB"/>
    <property type="match status" value="1"/>
</dbReference>
<evidence type="ECO:0000256" key="10">
    <source>
        <dbReference type="ARBA" id="ARBA00022840"/>
    </source>
</evidence>
<dbReference type="EC" id="2.7.7.87" evidence="3 13"/>
<evidence type="ECO:0000256" key="2">
    <source>
        <dbReference type="ARBA" id="ARBA00007663"/>
    </source>
</evidence>
<dbReference type="Gene3D" id="3.40.50.11030">
    <property type="entry name" value="Threonylcarbamoyl-AMP synthase, C-terminal domain"/>
    <property type="match status" value="1"/>
</dbReference>
<evidence type="ECO:0000256" key="4">
    <source>
        <dbReference type="ARBA" id="ARBA00015492"/>
    </source>
</evidence>
<evidence type="ECO:0000256" key="6">
    <source>
        <dbReference type="ARBA" id="ARBA00022679"/>
    </source>
</evidence>
<organism evidence="14 15">
    <name type="scientific">Capsulimonas corticalis</name>
    <dbReference type="NCBI Taxonomy" id="2219043"/>
    <lineage>
        <taxon>Bacteria</taxon>
        <taxon>Bacillati</taxon>
        <taxon>Armatimonadota</taxon>
        <taxon>Armatimonadia</taxon>
        <taxon>Capsulimonadales</taxon>
        <taxon>Capsulimonadaceae</taxon>
        <taxon>Capsulimonas</taxon>
    </lineage>
</organism>
<evidence type="ECO:0000256" key="5">
    <source>
        <dbReference type="ARBA" id="ARBA00022490"/>
    </source>
</evidence>
<dbReference type="Pfam" id="PF03481">
    <property type="entry name" value="Sua5_C"/>
    <property type="match status" value="1"/>
</dbReference>
<dbReference type="PIRSF" id="PIRSF004930">
    <property type="entry name" value="Tln_factor_SUA5"/>
    <property type="match status" value="1"/>
</dbReference>
<evidence type="ECO:0000256" key="11">
    <source>
        <dbReference type="ARBA" id="ARBA00029774"/>
    </source>
</evidence>
<evidence type="ECO:0000256" key="8">
    <source>
        <dbReference type="ARBA" id="ARBA00022695"/>
    </source>
</evidence>
<comment type="similarity">
    <text evidence="2 13">Belongs to the SUA5 family.</text>
</comment>
<dbReference type="PROSITE" id="PS51163">
    <property type="entry name" value="YRDC"/>
    <property type="match status" value="1"/>
</dbReference>
<evidence type="ECO:0000256" key="1">
    <source>
        <dbReference type="ARBA" id="ARBA00004496"/>
    </source>
</evidence>
<comment type="subcellular location">
    <subcellularLocation>
        <location evidence="1 13">Cytoplasm</location>
    </subcellularLocation>
</comment>
<dbReference type="GO" id="GO:0006450">
    <property type="term" value="P:regulation of translational fidelity"/>
    <property type="evidence" value="ECO:0007669"/>
    <property type="project" value="TreeGrafter"/>
</dbReference>
<dbReference type="NCBIfam" id="TIGR00057">
    <property type="entry name" value="L-threonylcarbamoyladenylate synthase"/>
    <property type="match status" value="1"/>
</dbReference>
<dbReference type="InterPro" id="IPR038385">
    <property type="entry name" value="Sua5/YwlC_C"/>
</dbReference>
<dbReference type="EMBL" id="AP025739">
    <property type="protein sequence ID" value="BDI28469.1"/>
    <property type="molecule type" value="Genomic_DNA"/>
</dbReference>
<keyword evidence="6 13" id="KW-0808">Transferase</keyword>
<evidence type="ECO:0000256" key="7">
    <source>
        <dbReference type="ARBA" id="ARBA00022694"/>
    </source>
</evidence>
<dbReference type="AlphaFoldDB" id="A0A402D352"/>
<protein>
    <recommendedName>
        <fullName evidence="4 13">Threonylcarbamoyl-AMP synthase</fullName>
        <shortName evidence="13">TC-AMP synthase</shortName>
        <ecNumber evidence="3 13">2.7.7.87</ecNumber>
    </recommendedName>
    <alternativeName>
        <fullName evidence="11 13">L-threonylcarbamoyladenylate synthase</fullName>
    </alternativeName>
</protein>
<dbReference type="InterPro" id="IPR050156">
    <property type="entry name" value="TC-AMP_synthase_SUA5"/>
</dbReference>
<comment type="function">
    <text evidence="13">Required for the formation of a threonylcarbamoyl group on adenosine at position 37 (t(6)A37) in tRNAs that read codons beginning with adenine.</text>
</comment>
<dbReference type="Proteomes" id="UP000287394">
    <property type="component" value="Chromosome"/>
</dbReference>
<dbReference type="PANTHER" id="PTHR17490">
    <property type="entry name" value="SUA5"/>
    <property type="match status" value="1"/>
</dbReference>
<dbReference type="GO" id="GO:0061710">
    <property type="term" value="F:L-threonylcarbamoyladenylate synthase"/>
    <property type="evidence" value="ECO:0007669"/>
    <property type="project" value="UniProtKB-EC"/>
</dbReference>
<dbReference type="OrthoDB" id="9814580at2"/>
<dbReference type="GO" id="GO:0008033">
    <property type="term" value="P:tRNA processing"/>
    <property type="evidence" value="ECO:0007669"/>
    <property type="project" value="UniProtKB-KW"/>
</dbReference>
<keyword evidence="10 13" id="KW-0067">ATP-binding</keyword>
<dbReference type="InterPro" id="IPR010923">
    <property type="entry name" value="T(6)A37_SUA5"/>
</dbReference>
<sequence>MERIVSADPHAIERAARHLREGRLVAFPTETVYGLGANALDADAVARIFAAKGRPATNPLIVHIADVAALDQIARPNEDALRLAQIFWPGPLTIVLPKQPGVPDIVTAGGDTVAVRIPRHPVALALLRAVGLPIAAPSANRSESISPTRAEHVARSLGADVAMILDGGPCDVGLESTVLDLSGDSPAILRPGMVSAEEIAAVLGFPIALGQTASGAVAKSPGQMLRHYAPTSPLRLSKNVWADIPPIGRISVLAYAPPPEPLPPHVRTLFLSDESNSYASNLYSSLHLLDAERPDLILVQAPPETDAWTAVRDRLQRAAA</sequence>
<evidence type="ECO:0000256" key="9">
    <source>
        <dbReference type="ARBA" id="ARBA00022741"/>
    </source>
</evidence>
<keyword evidence="9 13" id="KW-0547">Nucleotide-binding</keyword>
<reference evidence="14 15" key="1">
    <citation type="journal article" date="2019" name="Int. J. Syst. Evol. Microbiol.">
        <title>Capsulimonas corticalis gen. nov., sp. nov., an aerobic capsulated bacterium, of a novel bacterial order, Capsulimonadales ord. nov., of the class Armatimonadia of the phylum Armatimonadetes.</title>
        <authorList>
            <person name="Li J."/>
            <person name="Kudo C."/>
            <person name="Tonouchi A."/>
        </authorList>
    </citation>
    <scope>NUCLEOTIDE SEQUENCE [LARGE SCALE GENOMIC DNA]</scope>
    <source>
        <strain evidence="14 15">AX-7</strain>
    </source>
</reference>
<evidence type="ECO:0000313" key="15">
    <source>
        <dbReference type="Proteomes" id="UP000287394"/>
    </source>
</evidence>
<name>A0A402D352_9BACT</name>
<dbReference type="InterPro" id="IPR006070">
    <property type="entry name" value="Sua5-like_dom"/>
</dbReference>
<dbReference type="RefSeq" id="WP_119323934.1">
    <property type="nucleotide sequence ID" value="NZ_AP025739.1"/>
</dbReference>
<keyword evidence="5 13" id="KW-0963">Cytoplasm</keyword>
<dbReference type="InterPro" id="IPR005145">
    <property type="entry name" value="Sua5_C"/>
</dbReference>
<accession>A0A402D352</accession>
<dbReference type="Pfam" id="PF01300">
    <property type="entry name" value="Sua5_yciO_yrdC"/>
    <property type="match status" value="1"/>
</dbReference>
<proteinExistence type="inferred from homology"/>
<evidence type="ECO:0000256" key="13">
    <source>
        <dbReference type="PIRNR" id="PIRNR004930"/>
    </source>
</evidence>
<dbReference type="GO" id="GO:0003725">
    <property type="term" value="F:double-stranded RNA binding"/>
    <property type="evidence" value="ECO:0007669"/>
    <property type="project" value="UniProtKB-UniRule"/>
</dbReference>
<dbReference type="PANTHER" id="PTHR17490:SF16">
    <property type="entry name" value="THREONYLCARBAMOYL-AMP SYNTHASE"/>
    <property type="match status" value="1"/>
</dbReference>
<dbReference type="Gene3D" id="3.90.870.10">
    <property type="entry name" value="DHBP synthase"/>
    <property type="match status" value="1"/>
</dbReference>
<evidence type="ECO:0000256" key="12">
    <source>
        <dbReference type="ARBA" id="ARBA00048366"/>
    </source>
</evidence>
<dbReference type="InterPro" id="IPR017945">
    <property type="entry name" value="DHBP_synth_RibB-like_a/b_dom"/>
</dbReference>
<dbReference type="FunFam" id="3.90.870.10:FF:000009">
    <property type="entry name" value="Threonylcarbamoyl-AMP synthase, putative"/>
    <property type="match status" value="1"/>
</dbReference>
<dbReference type="FunCoup" id="A0A402D352">
    <property type="interactions" value="432"/>
</dbReference>